<reference evidence="1 2" key="1">
    <citation type="submission" date="2015-02" db="EMBL/GenBank/DDBJ databases">
        <title>Draft genome sequences of ten Microbacterium spp. with emphasis on heavy metal contaminated environments.</title>
        <authorList>
            <person name="Corretto E."/>
        </authorList>
    </citation>
    <scope>NUCLEOTIDE SEQUENCE [LARGE SCALE GENOMIC DNA]</scope>
    <source>
        <strain evidence="1 2">ARN176</strain>
    </source>
</reference>
<evidence type="ECO:0000313" key="1">
    <source>
        <dbReference type="EMBL" id="KJL38228.1"/>
    </source>
</evidence>
<dbReference type="RefSeq" id="WP_045270190.1">
    <property type="nucleotide sequence ID" value="NZ_JYIX01000008.1"/>
</dbReference>
<dbReference type="PATRIC" id="fig|582680.6.peg.40"/>
<organism evidence="1 2">
    <name type="scientific">Microbacterium azadirachtae</name>
    <dbReference type="NCBI Taxonomy" id="582680"/>
    <lineage>
        <taxon>Bacteria</taxon>
        <taxon>Bacillati</taxon>
        <taxon>Actinomycetota</taxon>
        <taxon>Actinomycetes</taxon>
        <taxon>Micrococcales</taxon>
        <taxon>Microbacteriaceae</taxon>
        <taxon>Microbacterium</taxon>
    </lineage>
</organism>
<keyword evidence="2" id="KW-1185">Reference proteome</keyword>
<dbReference type="AlphaFoldDB" id="A0A0F0LZ39"/>
<name>A0A0F0LZ39_9MICO</name>
<dbReference type="Proteomes" id="UP000033740">
    <property type="component" value="Unassembled WGS sequence"/>
</dbReference>
<gene>
    <name evidence="1" type="ORF">RS86_00041</name>
</gene>
<accession>A0A0F0LZ39</accession>
<protein>
    <submittedName>
        <fullName evidence="1">Uncharacterized protein</fullName>
    </submittedName>
</protein>
<comment type="caution">
    <text evidence="1">The sequence shown here is derived from an EMBL/GenBank/DDBJ whole genome shotgun (WGS) entry which is preliminary data.</text>
</comment>
<evidence type="ECO:0000313" key="2">
    <source>
        <dbReference type="Proteomes" id="UP000033740"/>
    </source>
</evidence>
<proteinExistence type="predicted"/>
<dbReference type="EMBL" id="JYIX01000008">
    <property type="protein sequence ID" value="KJL38228.1"/>
    <property type="molecule type" value="Genomic_DNA"/>
</dbReference>
<sequence>MTDLRMTFPAENAIPVPRRIDDAAGRAAWAAERAAGFSTVRQPVENAQERIAAALDDLARLRDDDSALFLLVSADASVLAPFTVYRTAAPLSRDELAGFLSTADTVLPPTGLITSSEGLGDGFSSSLLHAHGEGQYATRRWAFFGRGHDVLAVLGPVVPLGLAQTEQLAERMLEEAVVEGFEPDADPGLLDALMAATARDGDTWPVPNPG</sequence>